<dbReference type="OrthoDB" id="5835829at2759"/>
<name>A0A834HK73_RHYFE</name>
<dbReference type="Proteomes" id="UP000625711">
    <property type="component" value="Unassembled WGS sequence"/>
</dbReference>
<comment type="caution">
    <text evidence="6">The sequence shown here is derived from an EMBL/GenBank/DDBJ whole genome shotgun (WGS) entry which is preliminary data.</text>
</comment>
<keyword evidence="2 4" id="KW-0328">Glycosyltransferase</keyword>
<keyword evidence="5" id="KW-0812">Transmembrane</keyword>
<dbReference type="InterPro" id="IPR035595">
    <property type="entry name" value="UDP_glycos_trans_CS"/>
</dbReference>
<dbReference type="PROSITE" id="PS00375">
    <property type="entry name" value="UDPGT"/>
    <property type="match status" value="1"/>
</dbReference>
<evidence type="ECO:0000256" key="3">
    <source>
        <dbReference type="ARBA" id="ARBA00022679"/>
    </source>
</evidence>
<reference evidence="6" key="1">
    <citation type="submission" date="2020-08" db="EMBL/GenBank/DDBJ databases">
        <title>Genome sequencing and assembly of the red palm weevil Rhynchophorus ferrugineus.</title>
        <authorList>
            <person name="Dias G.B."/>
            <person name="Bergman C.M."/>
            <person name="Manee M."/>
        </authorList>
    </citation>
    <scope>NUCLEOTIDE SEQUENCE</scope>
    <source>
        <strain evidence="6">AA-2017</strain>
        <tissue evidence="6">Whole larva</tissue>
    </source>
</reference>
<evidence type="ECO:0000313" key="7">
    <source>
        <dbReference type="Proteomes" id="UP000625711"/>
    </source>
</evidence>
<accession>A0A834HK73</accession>
<feature type="non-terminal residue" evidence="6">
    <location>
        <position position="1"/>
    </location>
</feature>
<dbReference type="PANTHER" id="PTHR48043:SF145">
    <property type="entry name" value="FI06409P-RELATED"/>
    <property type="match status" value="1"/>
</dbReference>
<comment type="catalytic activity">
    <reaction evidence="5">
        <text>glucuronate acceptor + UDP-alpha-D-glucuronate = acceptor beta-D-glucuronoside + UDP + H(+)</text>
        <dbReference type="Rhea" id="RHEA:21032"/>
        <dbReference type="ChEBI" id="CHEBI:15378"/>
        <dbReference type="ChEBI" id="CHEBI:58052"/>
        <dbReference type="ChEBI" id="CHEBI:58223"/>
        <dbReference type="ChEBI" id="CHEBI:132367"/>
        <dbReference type="ChEBI" id="CHEBI:132368"/>
        <dbReference type="EC" id="2.4.1.17"/>
    </reaction>
</comment>
<dbReference type="AlphaFoldDB" id="A0A834HK73"/>
<protein>
    <recommendedName>
        <fullName evidence="5">UDP-glucuronosyltransferase</fullName>
        <ecNumber evidence="5">2.4.1.17</ecNumber>
    </recommendedName>
</protein>
<dbReference type="Gene3D" id="3.40.50.2000">
    <property type="entry name" value="Glycogen Phosphorylase B"/>
    <property type="match status" value="1"/>
</dbReference>
<dbReference type="FunFam" id="3.40.50.2000:FF:000189">
    <property type="entry name" value="UDP-glucuronosyltransferase 2B14-like Protein"/>
    <property type="match status" value="1"/>
</dbReference>
<keyword evidence="5" id="KW-0472">Membrane</keyword>
<dbReference type="CDD" id="cd03784">
    <property type="entry name" value="GT1_Gtf-like"/>
    <property type="match status" value="1"/>
</dbReference>
<organism evidence="6 7">
    <name type="scientific">Rhynchophorus ferrugineus</name>
    <name type="common">Red palm weevil</name>
    <name type="synonym">Curculio ferrugineus</name>
    <dbReference type="NCBI Taxonomy" id="354439"/>
    <lineage>
        <taxon>Eukaryota</taxon>
        <taxon>Metazoa</taxon>
        <taxon>Ecdysozoa</taxon>
        <taxon>Arthropoda</taxon>
        <taxon>Hexapoda</taxon>
        <taxon>Insecta</taxon>
        <taxon>Pterygota</taxon>
        <taxon>Neoptera</taxon>
        <taxon>Endopterygota</taxon>
        <taxon>Coleoptera</taxon>
        <taxon>Polyphaga</taxon>
        <taxon>Cucujiformia</taxon>
        <taxon>Curculionidae</taxon>
        <taxon>Dryophthorinae</taxon>
        <taxon>Rhynchophorus</taxon>
    </lineage>
</organism>
<keyword evidence="7" id="KW-1185">Reference proteome</keyword>
<dbReference type="EC" id="2.4.1.17" evidence="5"/>
<dbReference type="PANTHER" id="PTHR48043">
    <property type="entry name" value="EG:EG0003.4 PROTEIN-RELATED"/>
    <property type="match status" value="1"/>
</dbReference>
<comment type="similarity">
    <text evidence="1 4">Belongs to the UDP-glycosyltransferase family.</text>
</comment>
<evidence type="ECO:0000256" key="2">
    <source>
        <dbReference type="ARBA" id="ARBA00022676"/>
    </source>
</evidence>
<dbReference type="GO" id="GO:0015020">
    <property type="term" value="F:glucuronosyltransferase activity"/>
    <property type="evidence" value="ECO:0007669"/>
    <property type="project" value="UniProtKB-EC"/>
</dbReference>
<proteinExistence type="inferred from homology"/>
<dbReference type="EMBL" id="JAACXV010020143">
    <property type="protein sequence ID" value="KAF7263657.1"/>
    <property type="molecule type" value="Genomic_DNA"/>
</dbReference>
<comment type="subcellular location">
    <subcellularLocation>
        <location evidence="5">Membrane</location>
        <topology evidence="5">Single-pass membrane protein</topology>
    </subcellularLocation>
</comment>
<dbReference type="GO" id="GO:0016020">
    <property type="term" value="C:membrane"/>
    <property type="evidence" value="ECO:0007669"/>
    <property type="project" value="UniProtKB-SubCell"/>
</dbReference>
<keyword evidence="3 4" id="KW-0808">Transferase</keyword>
<evidence type="ECO:0000256" key="4">
    <source>
        <dbReference type="RuleBase" id="RU003718"/>
    </source>
</evidence>
<dbReference type="SUPFAM" id="SSF53756">
    <property type="entry name" value="UDP-Glycosyltransferase/glycogen phosphorylase"/>
    <property type="match status" value="1"/>
</dbReference>
<evidence type="ECO:0000256" key="5">
    <source>
        <dbReference type="RuleBase" id="RU362059"/>
    </source>
</evidence>
<dbReference type="InterPro" id="IPR050271">
    <property type="entry name" value="UDP-glycosyltransferase"/>
</dbReference>
<evidence type="ECO:0000256" key="1">
    <source>
        <dbReference type="ARBA" id="ARBA00009995"/>
    </source>
</evidence>
<gene>
    <name evidence="6" type="ORF">GWI33_001506</name>
</gene>
<evidence type="ECO:0000313" key="6">
    <source>
        <dbReference type="EMBL" id="KAF7263657.1"/>
    </source>
</evidence>
<keyword evidence="5" id="KW-1133">Transmembrane helix</keyword>
<feature type="transmembrane region" description="Helical" evidence="5">
    <location>
        <begin position="410"/>
        <end position="438"/>
    </location>
</feature>
<dbReference type="Pfam" id="PF00201">
    <property type="entry name" value="UDPGT"/>
    <property type="match status" value="1"/>
</dbReference>
<sequence>YNEISIRGSTPLYTNNFTLEAVEELSYSDALKMIGGAVGADVCDHVFKTNELIQLKNSKKKYDVVVTELFSTECMLGWAWHFKAHSVVITSSENLPWATDRFGLPDNPSYIPTYFVDYTSKMTLYERLVNTWTLIKGKLLYELYSTKASNVIAKKFFGPELPDLNVLAYNTTLHLINTHFSISNSRPLLPNTVEVAGLHVRSPKPVDKHFNQILETDTKGVIYFSMGSLFLPETFPKQILQAMFDALSEVPYKVLWKANHTNFSPELRIPANVHFETWMPQHDILCDDRVKLFISHGGMMGTQESVSCGKPILGMPIFADQTLNIKRAESSGYGKMLNLQTVTKENFANALRELLFDPKYADNVKKVSALFKDRILNPLDTSVYWIEYVIRHNGAPHLQSSAKDLAWYQYYLVDVIAIALTIPAILTYIAYVISKIFLTKVIKKSKIKTN</sequence>
<dbReference type="InterPro" id="IPR002213">
    <property type="entry name" value="UDP_glucos_trans"/>
</dbReference>